<evidence type="ECO:0000256" key="1">
    <source>
        <dbReference type="SAM" id="SignalP"/>
    </source>
</evidence>
<feature type="signal peptide" evidence="1">
    <location>
        <begin position="1"/>
        <end position="19"/>
    </location>
</feature>
<evidence type="ECO:0000313" key="2">
    <source>
        <dbReference type="EMBL" id="GMN44407.1"/>
    </source>
</evidence>
<feature type="chain" id="PRO_5041691488" description="Secreted protein" evidence="1">
    <location>
        <begin position="20"/>
        <end position="107"/>
    </location>
</feature>
<comment type="caution">
    <text evidence="2">The sequence shown here is derived from an EMBL/GenBank/DDBJ whole genome shotgun (WGS) entry which is preliminary data.</text>
</comment>
<reference evidence="2" key="1">
    <citation type="submission" date="2023-07" db="EMBL/GenBank/DDBJ databases">
        <title>draft genome sequence of fig (Ficus carica).</title>
        <authorList>
            <person name="Takahashi T."/>
            <person name="Nishimura K."/>
        </authorList>
    </citation>
    <scope>NUCLEOTIDE SEQUENCE</scope>
</reference>
<proteinExistence type="predicted"/>
<gene>
    <name evidence="2" type="ORF">TIFTF001_013608</name>
</gene>
<evidence type="ECO:0008006" key="4">
    <source>
        <dbReference type="Google" id="ProtNLM"/>
    </source>
</evidence>
<keyword evidence="1" id="KW-0732">Signal</keyword>
<dbReference type="Proteomes" id="UP001187192">
    <property type="component" value="Unassembled WGS sequence"/>
</dbReference>
<keyword evidence="3" id="KW-1185">Reference proteome</keyword>
<name>A0AA88A4N6_FICCA</name>
<organism evidence="2 3">
    <name type="scientific">Ficus carica</name>
    <name type="common">Common fig</name>
    <dbReference type="NCBI Taxonomy" id="3494"/>
    <lineage>
        <taxon>Eukaryota</taxon>
        <taxon>Viridiplantae</taxon>
        <taxon>Streptophyta</taxon>
        <taxon>Embryophyta</taxon>
        <taxon>Tracheophyta</taxon>
        <taxon>Spermatophyta</taxon>
        <taxon>Magnoliopsida</taxon>
        <taxon>eudicotyledons</taxon>
        <taxon>Gunneridae</taxon>
        <taxon>Pentapetalae</taxon>
        <taxon>rosids</taxon>
        <taxon>fabids</taxon>
        <taxon>Rosales</taxon>
        <taxon>Moraceae</taxon>
        <taxon>Ficeae</taxon>
        <taxon>Ficus</taxon>
    </lineage>
</organism>
<protein>
    <recommendedName>
        <fullName evidence="4">Secreted protein</fullName>
    </recommendedName>
</protein>
<accession>A0AA88A4N6</accession>
<dbReference type="EMBL" id="BTGU01000018">
    <property type="protein sequence ID" value="GMN44407.1"/>
    <property type="molecule type" value="Genomic_DNA"/>
</dbReference>
<evidence type="ECO:0000313" key="3">
    <source>
        <dbReference type="Proteomes" id="UP001187192"/>
    </source>
</evidence>
<sequence length="107" mass="11992">MPRSLAFSLLSLICRTAEALTLRLCLVGGMERVGVMENVKDEEDCMNLLCCLGEMEGGKGVRGASTSIVWLEGNEEEDERWMEDLSLWTYHNASYFDGESETMFIIG</sequence>
<dbReference type="AlphaFoldDB" id="A0AA88A4N6"/>